<gene>
    <name evidence="9" type="ORF">G1H19_21875</name>
</gene>
<feature type="transmembrane region" description="Helical" evidence="7">
    <location>
        <begin position="158"/>
        <end position="179"/>
    </location>
</feature>
<evidence type="ECO:0000256" key="2">
    <source>
        <dbReference type="ARBA" id="ARBA00022448"/>
    </source>
</evidence>
<dbReference type="Proteomes" id="UP000470470">
    <property type="component" value="Unassembled WGS sequence"/>
</dbReference>
<evidence type="ECO:0000313" key="10">
    <source>
        <dbReference type="Proteomes" id="UP000470470"/>
    </source>
</evidence>
<dbReference type="CDD" id="cd06261">
    <property type="entry name" value="TM_PBP2"/>
    <property type="match status" value="1"/>
</dbReference>
<dbReference type="InterPro" id="IPR035906">
    <property type="entry name" value="MetI-like_sf"/>
</dbReference>
<dbReference type="RefSeq" id="WP_152731474.1">
    <property type="nucleotide sequence ID" value="NZ_JAABOZ010000008.1"/>
</dbReference>
<feature type="transmembrane region" description="Helical" evidence="7">
    <location>
        <begin position="233"/>
        <end position="251"/>
    </location>
</feature>
<evidence type="ECO:0000313" key="9">
    <source>
        <dbReference type="EMBL" id="NEL56620.1"/>
    </source>
</evidence>
<evidence type="ECO:0000256" key="3">
    <source>
        <dbReference type="ARBA" id="ARBA00022475"/>
    </source>
</evidence>
<keyword evidence="5 7" id="KW-1133">Transmembrane helix</keyword>
<dbReference type="Pfam" id="PF00528">
    <property type="entry name" value="BPD_transp_1"/>
    <property type="match status" value="1"/>
</dbReference>
<dbReference type="PANTHER" id="PTHR30151:SF40">
    <property type="entry name" value="TRANSPORT SYSTEM INTEGRAL MEMBRANE PROTEIN"/>
    <property type="match status" value="1"/>
</dbReference>
<keyword evidence="2 7" id="KW-0813">Transport</keyword>
<keyword evidence="6 7" id="KW-0472">Membrane</keyword>
<dbReference type="InterPro" id="IPR000515">
    <property type="entry name" value="MetI-like"/>
</dbReference>
<dbReference type="Gene3D" id="1.10.3720.10">
    <property type="entry name" value="MetI-like"/>
    <property type="match status" value="1"/>
</dbReference>
<evidence type="ECO:0000256" key="4">
    <source>
        <dbReference type="ARBA" id="ARBA00022692"/>
    </source>
</evidence>
<feature type="transmembrane region" description="Helical" evidence="7">
    <location>
        <begin position="132"/>
        <end position="152"/>
    </location>
</feature>
<feature type="transmembrane region" description="Helical" evidence="7">
    <location>
        <begin position="257"/>
        <end position="280"/>
    </location>
</feature>
<dbReference type="PROSITE" id="PS50928">
    <property type="entry name" value="ABC_TM1"/>
    <property type="match status" value="1"/>
</dbReference>
<feature type="transmembrane region" description="Helical" evidence="7">
    <location>
        <begin position="38"/>
        <end position="60"/>
    </location>
</feature>
<name>A0A7K3WLL3_9ACTN</name>
<dbReference type="SUPFAM" id="SSF161098">
    <property type="entry name" value="MetI-like"/>
    <property type="match status" value="1"/>
</dbReference>
<comment type="similarity">
    <text evidence="7">Belongs to the binding-protein-dependent transport system permease family.</text>
</comment>
<proteinExistence type="inferred from homology"/>
<organism evidence="9 10">
    <name type="scientific">Goekera deserti</name>
    <dbReference type="NCBI Taxonomy" id="2497753"/>
    <lineage>
        <taxon>Bacteria</taxon>
        <taxon>Bacillati</taxon>
        <taxon>Actinomycetota</taxon>
        <taxon>Actinomycetes</taxon>
        <taxon>Geodermatophilales</taxon>
        <taxon>Geodermatophilaceae</taxon>
        <taxon>Goekera</taxon>
    </lineage>
</organism>
<evidence type="ECO:0000256" key="1">
    <source>
        <dbReference type="ARBA" id="ARBA00004651"/>
    </source>
</evidence>
<evidence type="ECO:0000256" key="5">
    <source>
        <dbReference type="ARBA" id="ARBA00022989"/>
    </source>
</evidence>
<feature type="transmembrane region" description="Helical" evidence="7">
    <location>
        <begin position="102"/>
        <end position="120"/>
    </location>
</feature>
<dbReference type="AlphaFoldDB" id="A0A7K3WLL3"/>
<evidence type="ECO:0000259" key="8">
    <source>
        <dbReference type="PROSITE" id="PS50928"/>
    </source>
</evidence>
<dbReference type="GO" id="GO:0055085">
    <property type="term" value="P:transmembrane transport"/>
    <property type="evidence" value="ECO:0007669"/>
    <property type="project" value="InterPro"/>
</dbReference>
<sequence length="296" mass="31501">MAADQLAPERDTRAVEAGLDALDGGGELLPPRPGPWQVFVRSVLPPVVFMAALVGVWQLAYVAELKPSYALPGPADVWQTFWGTVQDGRAVEAVWVSVSRGGIGFAMSLVIGTLLGLAMWGSRWLRAAVGPIVSGLQSLPSVAWVPAAIIWFQLTDAAIYTVVLLGAVPSIANGLLTGFKQVPPLFDRVGRVLGLSTLGRVRYVLLPAALPGYVGGLRQGWAFAWRSLMAAELITYSPSLGLGLGQLLSIGRDLSSMSLVITSIALILLVGVAIELLLFAPLERRVLRTRGLTTDR</sequence>
<evidence type="ECO:0000256" key="7">
    <source>
        <dbReference type="RuleBase" id="RU363032"/>
    </source>
</evidence>
<dbReference type="GO" id="GO:0005886">
    <property type="term" value="C:plasma membrane"/>
    <property type="evidence" value="ECO:0007669"/>
    <property type="project" value="UniProtKB-SubCell"/>
</dbReference>
<feature type="domain" description="ABC transmembrane type-1" evidence="8">
    <location>
        <begin position="94"/>
        <end position="278"/>
    </location>
</feature>
<dbReference type="EMBL" id="JAAGWK010000038">
    <property type="protein sequence ID" value="NEL56620.1"/>
    <property type="molecule type" value="Genomic_DNA"/>
</dbReference>
<reference evidence="9 10" key="1">
    <citation type="submission" date="2020-02" db="EMBL/GenBank/DDBJ databases">
        <title>The whole genome sequence of CPCC 205119.</title>
        <authorList>
            <person name="Jiang Z."/>
        </authorList>
    </citation>
    <scope>NUCLEOTIDE SEQUENCE [LARGE SCALE GENOMIC DNA]</scope>
    <source>
        <strain evidence="9 10">CPCC 205119</strain>
    </source>
</reference>
<comment type="subcellular location">
    <subcellularLocation>
        <location evidence="1 7">Cell membrane</location>
        <topology evidence="1 7">Multi-pass membrane protein</topology>
    </subcellularLocation>
</comment>
<evidence type="ECO:0000256" key="6">
    <source>
        <dbReference type="ARBA" id="ARBA00023136"/>
    </source>
</evidence>
<dbReference type="PANTHER" id="PTHR30151">
    <property type="entry name" value="ALKANE SULFONATE ABC TRANSPORTER-RELATED, MEMBRANE SUBUNIT"/>
    <property type="match status" value="1"/>
</dbReference>
<keyword evidence="10" id="KW-1185">Reference proteome</keyword>
<keyword evidence="4 7" id="KW-0812">Transmembrane</keyword>
<comment type="caution">
    <text evidence="9">The sequence shown here is derived from an EMBL/GenBank/DDBJ whole genome shotgun (WGS) entry which is preliminary data.</text>
</comment>
<accession>A0A7K3WLL3</accession>
<protein>
    <submittedName>
        <fullName evidence="9">ABC transporter permease</fullName>
    </submittedName>
</protein>
<keyword evidence="3" id="KW-1003">Cell membrane</keyword>